<dbReference type="STRING" id="6689.A0A3R7MG37"/>
<keyword evidence="3" id="KW-1185">Reference proteome</keyword>
<comment type="caution">
    <text evidence="2">The sequence shown here is derived from an EMBL/GenBank/DDBJ whole genome shotgun (WGS) entry which is preliminary data.</text>
</comment>
<evidence type="ECO:0000256" key="1">
    <source>
        <dbReference type="SAM" id="MobiDB-lite"/>
    </source>
</evidence>
<dbReference type="PANTHER" id="PTHR19871:SF14">
    <property type="entry name" value="DUF4062 DOMAIN-CONTAINING PROTEIN"/>
    <property type="match status" value="1"/>
</dbReference>
<dbReference type="AlphaFoldDB" id="A0A3R7MG37"/>
<reference evidence="2 3" key="1">
    <citation type="submission" date="2018-04" db="EMBL/GenBank/DDBJ databases">
        <authorList>
            <person name="Zhang X."/>
            <person name="Yuan J."/>
            <person name="Li F."/>
            <person name="Xiang J."/>
        </authorList>
    </citation>
    <scope>NUCLEOTIDE SEQUENCE [LARGE SCALE GENOMIC DNA]</scope>
    <source>
        <tissue evidence="2">Muscle</tissue>
    </source>
</reference>
<dbReference type="Proteomes" id="UP000283509">
    <property type="component" value="Unassembled WGS sequence"/>
</dbReference>
<protein>
    <submittedName>
        <fullName evidence="2">Uncharacterized protein</fullName>
    </submittedName>
</protein>
<evidence type="ECO:0000313" key="2">
    <source>
        <dbReference type="EMBL" id="ROT75471.1"/>
    </source>
</evidence>
<feature type="region of interest" description="Disordered" evidence="1">
    <location>
        <begin position="199"/>
        <end position="220"/>
    </location>
</feature>
<evidence type="ECO:0000313" key="3">
    <source>
        <dbReference type="Proteomes" id="UP000283509"/>
    </source>
</evidence>
<gene>
    <name evidence="2" type="ORF">C7M84_006013</name>
</gene>
<proteinExistence type="predicted"/>
<accession>A0A3R7MG37</accession>
<dbReference type="EMBL" id="QCYY01001773">
    <property type="protein sequence ID" value="ROT75471.1"/>
    <property type="molecule type" value="Genomic_DNA"/>
</dbReference>
<organism evidence="2 3">
    <name type="scientific">Penaeus vannamei</name>
    <name type="common">Whiteleg shrimp</name>
    <name type="synonym">Litopenaeus vannamei</name>
    <dbReference type="NCBI Taxonomy" id="6689"/>
    <lineage>
        <taxon>Eukaryota</taxon>
        <taxon>Metazoa</taxon>
        <taxon>Ecdysozoa</taxon>
        <taxon>Arthropoda</taxon>
        <taxon>Crustacea</taxon>
        <taxon>Multicrustacea</taxon>
        <taxon>Malacostraca</taxon>
        <taxon>Eumalacostraca</taxon>
        <taxon>Eucarida</taxon>
        <taxon>Decapoda</taxon>
        <taxon>Dendrobranchiata</taxon>
        <taxon>Penaeoidea</taxon>
        <taxon>Penaeidae</taxon>
        <taxon>Penaeus</taxon>
    </lineage>
</organism>
<name>A0A3R7MG37_PENVA</name>
<sequence length="220" mass="25094">MNHITPETKPHLKPPCLPPQPLLIYLDSVDQVTGATDANRMSWIPTRLPPNVKIVVSCVSEDNDPELSKDYTLLRRMIDNVDNFLEVRALGEDLAMDIIKKWMCTAKRDLNNYQWRVVSNAISRCSLPIFVKLVFRRNLPLEKATASRKTRSWTTCVPIPHAARASHPAPRTRIRNDCPNYLSDCEADGVSVLNWYHSSSKRPPSRDISPTRTWHNISTP</sequence>
<dbReference type="PANTHER" id="PTHR19871">
    <property type="entry name" value="BETA TRANSDUCIN-RELATED PROTEIN"/>
    <property type="match status" value="1"/>
</dbReference>
<dbReference type="InterPro" id="IPR052752">
    <property type="entry name" value="NACHT-WD_repeat"/>
</dbReference>
<reference evidence="2 3" key="2">
    <citation type="submission" date="2019-01" db="EMBL/GenBank/DDBJ databases">
        <title>The decoding of complex shrimp genome reveals the adaptation for benthos swimmer, frequently molting mechanism and breeding impact on genome.</title>
        <authorList>
            <person name="Sun Y."/>
            <person name="Gao Y."/>
            <person name="Yu Y."/>
        </authorList>
    </citation>
    <scope>NUCLEOTIDE SEQUENCE [LARGE SCALE GENOMIC DNA]</scope>
    <source>
        <tissue evidence="2">Muscle</tissue>
    </source>
</reference>